<dbReference type="Proteomes" id="UP000315751">
    <property type="component" value="Unassembled WGS sequence"/>
</dbReference>
<gene>
    <name evidence="3" type="ORF">FBZ90_10594</name>
</gene>
<dbReference type="RefSeq" id="WP_145731494.1">
    <property type="nucleotide sequence ID" value="NZ_VITR01000005.1"/>
</dbReference>
<evidence type="ECO:0008006" key="5">
    <source>
        <dbReference type="Google" id="ProtNLM"/>
    </source>
</evidence>
<feature type="transmembrane region" description="Helical" evidence="2">
    <location>
        <begin position="68"/>
        <end position="84"/>
    </location>
</feature>
<keyword evidence="4" id="KW-1185">Reference proteome</keyword>
<feature type="transmembrane region" description="Helical" evidence="2">
    <location>
        <begin position="35"/>
        <end position="56"/>
    </location>
</feature>
<feature type="transmembrane region" description="Helical" evidence="2">
    <location>
        <begin position="121"/>
        <end position="141"/>
    </location>
</feature>
<dbReference type="AlphaFoldDB" id="A0A560HAY6"/>
<keyword evidence="2" id="KW-1133">Transmembrane helix</keyword>
<organism evidence="3 4">
    <name type="scientific">Nitrospirillum amazonense</name>
    <dbReference type="NCBI Taxonomy" id="28077"/>
    <lineage>
        <taxon>Bacteria</taxon>
        <taxon>Pseudomonadati</taxon>
        <taxon>Pseudomonadota</taxon>
        <taxon>Alphaproteobacteria</taxon>
        <taxon>Rhodospirillales</taxon>
        <taxon>Azospirillaceae</taxon>
        <taxon>Nitrospirillum</taxon>
    </lineage>
</organism>
<proteinExistence type="predicted"/>
<accession>A0A560HAY6</accession>
<keyword evidence="2" id="KW-0812">Transmembrane</keyword>
<sequence length="156" mass="17303">MRRRSAAKHNSKGGGPGDTALDHWQRLRKDRLSNAAAIAAVLSMVAALLSWLNVLFTGPLPQTRGNPLYWALMIPCAWWASDLTRFRPGAVIVMRFMFIMAPLLASITLLQSEDTRPDSILAPAILFALACTMATVGALCYRRSLLRREGPSRLRR</sequence>
<evidence type="ECO:0000313" key="4">
    <source>
        <dbReference type="Proteomes" id="UP000315751"/>
    </source>
</evidence>
<evidence type="ECO:0000256" key="1">
    <source>
        <dbReference type="SAM" id="MobiDB-lite"/>
    </source>
</evidence>
<comment type="caution">
    <text evidence="3">The sequence shown here is derived from an EMBL/GenBank/DDBJ whole genome shotgun (WGS) entry which is preliminary data.</text>
</comment>
<feature type="transmembrane region" description="Helical" evidence="2">
    <location>
        <begin position="91"/>
        <end position="109"/>
    </location>
</feature>
<feature type="compositionally biased region" description="Basic residues" evidence="1">
    <location>
        <begin position="1"/>
        <end position="11"/>
    </location>
</feature>
<evidence type="ECO:0000313" key="3">
    <source>
        <dbReference type="EMBL" id="TWB43281.1"/>
    </source>
</evidence>
<protein>
    <recommendedName>
        <fullName evidence="5">DUF2069 domain-containing protein</fullName>
    </recommendedName>
</protein>
<dbReference type="EMBL" id="VITR01000005">
    <property type="protein sequence ID" value="TWB43281.1"/>
    <property type="molecule type" value="Genomic_DNA"/>
</dbReference>
<reference evidence="3 4" key="1">
    <citation type="submission" date="2019-06" db="EMBL/GenBank/DDBJ databases">
        <title>Genomic Encyclopedia of Type Strains, Phase IV (KMG-V): Genome sequencing to study the core and pangenomes of soil and plant-associated prokaryotes.</title>
        <authorList>
            <person name="Whitman W."/>
        </authorList>
    </citation>
    <scope>NUCLEOTIDE SEQUENCE [LARGE SCALE GENOMIC DNA]</scope>
    <source>
        <strain evidence="3 4">BR 11622</strain>
    </source>
</reference>
<feature type="region of interest" description="Disordered" evidence="1">
    <location>
        <begin position="1"/>
        <end position="20"/>
    </location>
</feature>
<keyword evidence="2" id="KW-0472">Membrane</keyword>
<dbReference type="OrthoDB" id="8481762at2"/>
<name>A0A560HAY6_9PROT</name>
<evidence type="ECO:0000256" key="2">
    <source>
        <dbReference type="SAM" id="Phobius"/>
    </source>
</evidence>